<dbReference type="GO" id="GO:0004497">
    <property type="term" value="F:monooxygenase activity"/>
    <property type="evidence" value="ECO:0007669"/>
    <property type="project" value="TreeGrafter"/>
</dbReference>
<evidence type="ECO:0000313" key="2">
    <source>
        <dbReference type="EMBL" id="MBB6097365.1"/>
    </source>
</evidence>
<dbReference type="Gene3D" id="3.50.50.60">
    <property type="entry name" value="FAD/NAD(P)-binding domain"/>
    <property type="match status" value="1"/>
</dbReference>
<proteinExistence type="predicted"/>
<dbReference type="EMBL" id="JACHHG010000002">
    <property type="protein sequence ID" value="MBB6097365.1"/>
    <property type="molecule type" value="Genomic_DNA"/>
</dbReference>
<accession>A0A841I051</accession>
<keyword evidence="1" id="KW-0560">Oxidoreductase</keyword>
<dbReference type="PANTHER" id="PTHR43539">
    <property type="entry name" value="FLAVIN-BINDING MONOOXYGENASE-LIKE PROTEIN (AFU_ORTHOLOGUE AFUA_4G09220)"/>
    <property type="match status" value="1"/>
</dbReference>
<dbReference type="RefSeq" id="WP_183984689.1">
    <property type="nucleotide sequence ID" value="NZ_JACHHG010000002.1"/>
</dbReference>
<dbReference type="AlphaFoldDB" id="A0A841I051"/>
<evidence type="ECO:0000313" key="3">
    <source>
        <dbReference type="Proteomes" id="UP000569951"/>
    </source>
</evidence>
<dbReference type="PANTHER" id="PTHR43539:SF78">
    <property type="entry name" value="FLAVIN-CONTAINING MONOOXYGENASE"/>
    <property type="match status" value="1"/>
</dbReference>
<dbReference type="PRINTS" id="PR00368">
    <property type="entry name" value="FADPNR"/>
</dbReference>
<dbReference type="Pfam" id="PF13738">
    <property type="entry name" value="Pyr_redox_3"/>
    <property type="match status" value="1"/>
</dbReference>
<reference evidence="2 3" key="1">
    <citation type="submission" date="2020-08" db="EMBL/GenBank/DDBJ databases">
        <title>Genomic Encyclopedia of Type Strains, Phase IV (KMG-IV): sequencing the most valuable type-strain genomes for metagenomic binning, comparative biology and taxonomic classification.</title>
        <authorList>
            <person name="Goeker M."/>
        </authorList>
    </citation>
    <scope>NUCLEOTIDE SEQUENCE [LARGE SCALE GENOMIC DNA]</scope>
    <source>
        <strain evidence="2 3">DSM 21458</strain>
    </source>
</reference>
<keyword evidence="3" id="KW-1185">Reference proteome</keyword>
<evidence type="ECO:0000256" key="1">
    <source>
        <dbReference type="ARBA" id="ARBA00023002"/>
    </source>
</evidence>
<organism evidence="2 3">
    <name type="scientific">Deinobacterium chartae</name>
    <dbReference type="NCBI Taxonomy" id="521158"/>
    <lineage>
        <taxon>Bacteria</taxon>
        <taxon>Thermotogati</taxon>
        <taxon>Deinococcota</taxon>
        <taxon>Deinococci</taxon>
        <taxon>Deinococcales</taxon>
        <taxon>Deinococcaceae</taxon>
        <taxon>Deinobacterium</taxon>
    </lineage>
</organism>
<dbReference type="NCBIfam" id="NF040505">
    <property type="entry name" value="ArsO_flavin_mono"/>
    <property type="match status" value="1"/>
</dbReference>
<comment type="caution">
    <text evidence="2">The sequence shown here is derived from an EMBL/GenBank/DDBJ whole genome shotgun (WGS) entry which is preliminary data.</text>
</comment>
<dbReference type="PRINTS" id="PR00469">
    <property type="entry name" value="PNDRDTASEII"/>
</dbReference>
<dbReference type="InterPro" id="IPR050982">
    <property type="entry name" value="Auxin_biosynth/cation_transpt"/>
</dbReference>
<protein>
    <submittedName>
        <fullName evidence="2">Cation diffusion facilitator CzcD-associated flavoprotein CzcO</fullName>
    </submittedName>
</protein>
<dbReference type="InterPro" id="IPR036188">
    <property type="entry name" value="FAD/NAD-bd_sf"/>
</dbReference>
<sequence length="353" mass="38071">MSTGQQEVALDVIVIGGGQAGLAVARELGRTPLSYVVLDAQPAPGGAWRHGWDSLNLFSPARWSSLPGLPMPGGEHRYPGRDDVVRYLEAYEARYGLRVQRPVRVRWVRPDGALLRLGTDRGTWRARAVVSATGTFDAPHWPEIPGRDLFQGRQLHSSEYRSPAGLEGQRVIVVGGGNSGAQIVAEVSRVAHTTWATLTPPSFMPDDIDGRVLFGAATQRYRAQQAGSDLPPPSLGDIVMVPSVREARERGVLGARAMFVRVTAQGVVWPDGATSDADTIIWCTGFRPALQHLDSLGVLEDPGYVRVQGTRSRAEPRLWLVGYGNWTGFASATLVGVGRSARATVAEVVAALR</sequence>
<dbReference type="GO" id="GO:0050660">
    <property type="term" value="F:flavin adenine dinucleotide binding"/>
    <property type="evidence" value="ECO:0007669"/>
    <property type="project" value="TreeGrafter"/>
</dbReference>
<name>A0A841I051_9DEIO</name>
<dbReference type="Proteomes" id="UP000569951">
    <property type="component" value="Unassembled WGS sequence"/>
</dbReference>
<gene>
    <name evidence="2" type="ORF">HNR42_000779</name>
</gene>
<dbReference type="SUPFAM" id="SSF51905">
    <property type="entry name" value="FAD/NAD(P)-binding domain"/>
    <property type="match status" value="2"/>
</dbReference>